<organism evidence="1">
    <name type="scientific">Candidatus Nitrotoga fabula</name>
    <dbReference type="NCBI Taxonomy" id="2182327"/>
    <lineage>
        <taxon>Bacteria</taxon>
        <taxon>Pseudomonadati</taxon>
        <taxon>Pseudomonadota</taxon>
        <taxon>Betaproteobacteria</taxon>
        <taxon>Nitrosomonadales</taxon>
        <taxon>Gallionellaceae</taxon>
        <taxon>Candidatus Nitrotoga</taxon>
    </lineage>
</organism>
<dbReference type="EMBL" id="LS423452">
    <property type="protein sequence ID" value="SPS05599.1"/>
    <property type="molecule type" value="Genomic_DNA"/>
</dbReference>
<proteinExistence type="predicted"/>
<gene>
    <name evidence="1" type="ORF">NITFAB_1189</name>
</gene>
<sequence length="44" mass="4908">MARMEVISAVRVLEAITDDARRIGKFSLGAIFELNILHSAFNCQ</sequence>
<protein>
    <submittedName>
        <fullName evidence="1">Uncharacterized protein</fullName>
    </submittedName>
</protein>
<accession>A0A2X0QU02</accession>
<reference evidence="1" key="1">
    <citation type="submission" date="2018-05" db="EMBL/GenBank/DDBJ databases">
        <authorList>
            <person name="Lanie J.A."/>
            <person name="Ng W.-L."/>
            <person name="Kazmierczak K.M."/>
            <person name="Andrzejewski T.M."/>
            <person name="Davidsen T.M."/>
            <person name="Wayne K.J."/>
            <person name="Tettelin H."/>
            <person name="Glass J.I."/>
            <person name="Rusch D."/>
            <person name="Podicherti R."/>
            <person name="Tsui H.-C.T."/>
            <person name="Winkler M.E."/>
        </authorList>
    </citation>
    <scope>NUCLEOTIDE SEQUENCE</scope>
    <source>
        <strain evidence="1">KNB</strain>
    </source>
</reference>
<name>A0A2X0QU02_9PROT</name>
<evidence type="ECO:0000313" key="1">
    <source>
        <dbReference type="EMBL" id="SPS05599.1"/>
    </source>
</evidence>
<dbReference type="AlphaFoldDB" id="A0A2X0QU02"/>